<keyword evidence="12 14" id="KW-0119">Carbohydrate metabolism</keyword>
<dbReference type="InterPro" id="IPR027417">
    <property type="entry name" value="P-loop_NTPase"/>
</dbReference>
<dbReference type="Gene3D" id="3.40.50.300">
    <property type="entry name" value="P-loop containing nucleotide triphosphate hydrolases"/>
    <property type="match status" value="1"/>
</dbReference>
<evidence type="ECO:0000256" key="5">
    <source>
        <dbReference type="ARBA" id="ARBA00022679"/>
    </source>
</evidence>
<comment type="catalytic activity">
    <reaction evidence="1 14">
        <text>[HPr protein]-L-serine + ATP = [HPr protein]-O-phospho-L-serine + ADP + H(+)</text>
        <dbReference type="Rhea" id="RHEA:46600"/>
        <dbReference type="Rhea" id="RHEA-COMP:11602"/>
        <dbReference type="Rhea" id="RHEA-COMP:11603"/>
        <dbReference type="ChEBI" id="CHEBI:15378"/>
        <dbReference type="ChEBI" id="CHEBI:29999"/>
        <dbReference type="ChEBI" id="CHEBI:30616"/>
        <dbReference type="ChEBI" id="CHEBI:83421"/>
        <dbReference type="ChEBI" id="CHEBI:456216"/>
    </reaction>
</comment>
<comment type="similarity">
    <text evidence="3 14">Belongs to the HPrK/P family.</text>
</comment>
<dbReference type="AlphaFoldDB" id="A8SF32"/>
<dbReference type="NCBIfam" id="TIGR00679">
    <property type="entry name" value="hpr-ser"/>
    <property type="match status" value="1"/>
</dbReference>
<dbReference type="GO" id="GO:0000287">
    <property type="term" value="F:magnesium ion binding"/>
    <property type="evidence" value="ECO:0007669"/>
    <property type="project" value="UniProtKB-UniRule"/>
</dbReference>
<evidence type="ECO:0000256" key="14">
    <source>
        <dbReference type="HAMAP-Rule" id="MF_01249"/>
    </source>
</evidence>
<evidence type="ECO:0000256" key="2">
    <source>
        <dbReference type="ARBA" id="ARBA00001946"/>
    </source>
</evidence>
<evidence type="ECO:0000256" key="7">
    <source>
        <dbReference type="ARBA" id="ARBA00022741"/>
    </source>
</evidence>
<dbReference type="EC" id="2.7.11.-" evidence="14"/>
<comment type="catalytic activity">
    <reaction evidence="13 14">
        <text>[HPr protein]-O-phospho-L-serine + phosphate + H(+) = [HPr protein]-L-serine + diphosphate</text>
        <dbReference type="Rhea" id="RHEA:46604"/>
        <dbReference type="Rhea" id="RHEA-COMP:11602"/>
        <dbReference type="Rhea" id="RHEA-COMP:11603"/>
        <dbReference type="ChEBI" id="CHEBI:15378"/>
        <dbReference type="ChEBI" id="CHEBI:29999"/>
        <dbReference type="ChEBI" id="CHEBI:33019"/>
        <dbReference type="ChEBI" id="CHEBI:43474"/>
        <dbReference type="ChEBI" id="CHEBI:83421"/>
    </reaction>
</comment>
<evidence type="ECO:0000256" key="8">
    <source>
        <dbReference type="ARBA" id="ARBA00022777"/>
    </source>
</evidence>
<feature type="active site" evidence="14">
    <location>
        <position position="182"/>
    </location>
</feature>
<feature type="domain" description="HPr kinase/phosphorylase C-terminal" evidence="16">
    <location>
        <begin position="153"/>
        <end position="320"/>
    </location>
</feature>
<keyword evidence="8 14" id="KW-0418">Kinase</keyword>
<evidence type="ECO:0000313" key="18">
    <source>
        <dbReference type="Proteomes" id="UP000005945"/>
    </source>
</evidence>
<dbReference type="Pfam" id="PF02603">
    <property type="entry name" value="Hpr_kinase_N"/>
    <property type="match status" value="1"/>
</dbReference>
<dbReference type="InterPro" id="IPR011126">
    <property type="entry name" value="Hpr_kin/Pase_Hpr_N"/>
</dbReference>
<dbReference type="CDD" id="cd01918">
    <property type="entry name" value="HprK_C"/>
    <property type="match status" value="1"/>
</dbReference>
<dbReference type="Pfam" id="PF07475">
    <property type="entry name" value="Hpr_kinase_C"/>
    <property type="match status" value="1"/>
</dbReference>
<evidence type="ECO:0000256" key="6">
    <source>
        <dbReference type="ARBA" id="ARBA00022723"/>
    </source>
</evidence>
<dbReference type="InterPro" id="IPR028979">
    <property type="entry name" value="Ser_kin/Pase_Hpr-like_N_sf"/>
</dbReference>
<dbReference type="GO" id="GO:0000155">
    <property type="term" value="F:phosphorelay sensor kinase activity"/>
    <property type="evidence" value="ECO:0007669"/>
    <property type="project" value="InterPro"/>
</dbReference>
<feature type="binding site" evidence="14">
    <location>
        <position position="183"/>
    </location>
    <ligand>
        <name>Mg(2+)</name>
        <dbReference type="ChEBI" id="CHEBI:18420"/>
    </ligand>
</feature>
<dbReference type="HOGENOM" id="CLU_052030_0_1_9"/>
<proteinExistence type="inferred from homology"/>
<reference evidence="17 18" key="1">
    <citation type="submission" date="2007-09" db="EMBL/GenBank/DDBJ databases">
        <title>Draft genome sequence of Faecalibacterium prausnitzii M21/2.</title>
        <authorList>
            <person name="Sudarsanam P."/>
            <person name="Ley R."/>
            <person name="Guruge J."/>
            <person name="Turnbaugh P.J."/>
            <person name="Mahowald M."/>
            <person name="Liep D."/>
            <person name="Gordon J."/>
        </authorList>
    </citation>
    <scope>NUCLEOTIDE SEQUENCE [LARGE SCALE GENOMIC DNA]</scope>
    <source>
        <strain evidence="17 18">M21/2</strain>
    </source>
</reference>
<name>A8SF32_9FIRM</name>
<dbReference type="GO" id="GO:0006109">
    <property type="term" value="P:regulation of carbohydrate metabolic process"/>
    <property type="evidence" value="ECO:0007669"/>
    <property type="project" value="UniProtKB-UniRule"/>
</dbReference>
<evidence type="ECO:0000313" key="17">
    <source>
        <dbReference type="EMBL" id="EDP19859.1"/>
    </source>
</evidence>
<keyword evidence="11 14" id="KW-0511">Multifunctional enzyme</keyword>
<evidence type="ECO:0000256" key="12">
    <source>
        <dbReference type="ARBA" id="ARBA00023277"/>
    </source>
</evidence>
<keyword evidence="4 14" id="KW-0723">Serine/threonine-protein kinase</keyword>
<gene>
    <name evidence="14 17" type="primary">hprK</name>
    <name evidence="17" type="ORF">FAEPRAM212_02642</name>
</gene>
<dbReference type="HAMAP" id="MF_01249">
    <property type="entry name" value="HPr_kinase"/>
    <property type="match status" value="1"/>
</dbReference>
<dbReference type="InterPro" id="IPR011104">
    <property type="entry name" value="Hpr_kin/Pase_C"/>
</dbReference>
<organism evidence="17 18">
    <name type="scientific">Faecalibacterium prausnitzii M21/2</name>
    <dbReference type="NCBI Taxonomy" id="411485"/>
    <lineage>
        <taxon>Bacteria</taxon>
        <taxon>Bacillati</taxon>
        <taxon>Bacillota</taxon>
        <taxon>Clostridia</taxon>
        <taxon>Eubacteriales</taxon>
        <taxon>Oscillospiraceae</taxon>
        <taxon>Faecalibacterium</taxon>
    </lineage>
</organism>
<evidence type="ECO:0000259" key="15">
    <source>
        <dbReference type="Pfam" id="PF02603"/>
    </source>
</evidence>
<keyword evidence="5 14" id="KW-0808">Transferase</keyword>
<feature type="binding site" evidence="14">
    <location>
        <position position="225"/>
    </location>
    <ligand>
        <name>Mg(2+)</name>
        <dbReference type="ChEBI" id="CHEBI:18420"/>
    </ligand>
</feature>
<feature type="region of interest" description="Important for the catalytic mechanism of both phosphorylation and dephosphorylation" evidence="14">
    <location>
        <begin position="224"/>
        <end position="233"/>
    </location>
</feature>
<keyword evidence="6 14" id="KW-0479">Metal-binding</keyword>
<feature type="domain" description="HPr(Ser) kinase/phosphorylase N-terminal" evidence="15">
    <location>
        <begin position="24"/>
        <end position="150"/>
    </location>
</feature>
<evidence type="ECO:0000256" key="9">
    <source>
        <dbReference type="ARBA" id="ARBA00022840"/>
    </source>
</evidence>
<evidence type="ECO:0000256" key="13">
    <source>
        <dbReference type="ARBA" id="ARBA00047657"/>
    </source>
</evidence>
<protein>
    <recommendedName>
        <fullName evidence="14">HPr kinase/phosphorylase</fullName>
        <shortName evidence="14">HPrK/P</shortName>
        <ecNumber evidence="14">2.7.11.-</ecNumber>
        <ecNumber evidence="14">2.7.4.-</ecNumber>
    </recommendedName>
    <alternativeName>
        <fullName evidence="14">HPr(Ser) kinase/phosphorylase</fullName>
    </alternativeName>
</protein>
<dbReference type="InterPro" id="IPR003755">
    <property type="entry name" value="HPr(Ser)_kin/Pase"/>
</dbReference>
<keyword evidence="9 14" id="KW-0067">ATP-binding</keyword>
<dbReference type="PANTHER" id="PTHR30305">
    <property type="entry name" value="PROTEIN YJDM-RELATED"/>
    <property type="match status" value="1"/>
</dbReference>
<comment type="miscellaneous">
    <text evidence="14">Both phosphorylation and phosphorolysis are carried out by the same active site and suggest a common mechanism for both reactions.</text>
</comment>
<evidence type="ECO:0000256" key="4">
    <source>
        <dbReference type="ARBA" id="ARBA00022527"/>
    </source>
</evidence>
<feature type="active site" evidence="14">
    <location>
        <position position="161"/>
    </location>
</feature>
<dbReference type="Gene3D" id="3.40.1390.20">
    <property type="entry name" value="HprK N-terminal domain-like"/>
    <property type="match status" value="1"/>
</dbReference>
<feature type="active site" evidence="14">
    <location>
        <position position="266"/>
    </location>
</feature>
<feature type="active site" description="Proton acceptor; for phosphorylation activity. Proton donor; for dephosphorylation activity" evidence="14">
    <location>
        <position position="200"/>
    </location>
</feature>
<dbReference type="EC" id="2.7.4.-" evidence="14"/>
<sequence length="329" mass="36449">MNKSARSTARQKDTGGTRMGTFNVSLKTLTDRVSMEVVYTPRALDEISVEIAEVNRPGLFLAGYYDYFDKLRLQIMGLAEMNFLSGLTAEKRYEALEQLFRQQPPAVIVCRSEELAPFPEMQKLAQKHAVALLRSNETTCTLMGSLISVLNLELAPRITRHGVLVEVYGEGILILGDSGIGKSELAIELVKRGHRLVADDAVELRKVSNRQIMGTAPENIRHFIELRGIGIVNVARVYGVGAVKLSESLDLVVQLEAWDPTKNYQRTGLESEYYDILGVSIPSTSIPVSPGRNLAVVLETAAINNRQKKMGYNAAKELLIRLGLDDKMD</sequence>
<dbReference type="PANTHER" id="PTHR30305:SF1">
    <property type="entry name" value="HPR KINASE_PHOSPHORYLASE"/>
    <property type="match status" value="1"/>
</dbReference>
<feature type="region of interest" description="Important for the catalytic mechanism of dephosphorylation" evidence="14">
    <location>
        <begin position="287"/>
        <end position="292"/>
    </location>
</feature>
<evidence type="ECO:0000256" key="10">
    <source>
        <dbReference type="ARBA" id="ARBA00022842"/>
    </source>
</evidence>
<dbReference type="GO" id="GO:0004712">
    <property type="term" value="F:protein serine/threonine/tyrosine kinase activity"/>
    <property type="evidence" value="ECO:0007669"/>
    <property type="project" value="UniProtKB-UniRule"/>
</dbReference>
<dbReference type="GO" id="GO:0005524">
    <property type="term" value="F:ATP binding"/>
    <property type="evidence" value="ECO:0007669"/>
    <property type="project" value="UniProtKB-UniRule"/>
</dbReference>
<dbReference type="GO" id="GO:0004674">
    <property type="term" value="F:protein serine/threonine kinase activity"/>
    <property type="evidence" value="ECO:0007669"/>
    <property type="project" value="UniProtKB-KW"/>
</dbReference>
<comment type="subunit">
    <text evidence="14">Homohexamer.</text>
</comment>
<dbReference type="FunFam" id="3.40.50.300:FF:000174">
    <property type="entry name" value="HPr kinase/phosphorylase"/>
    <property type="match status" value="1"/>
</dbReference>
<comment type="function">
    <text evidence="14">Catalyzes the ATP- as well as the pyrophosphate-dependent phosphorylation of a specific serine residue in HPr, a phosphocarrier protein of the phosphoenolpyruvate-dependent sugar phosphotransferase system (PTS). HprK/P also catalyzes the pyrophosphate-producing, inorganic phosphate-dependent dephosphorylation (phosphorolysis) of seryl-phosphorylated HPr (P-Ser-HPr). The two antagonistic activities of HprK/P are regulated by several intracellular metabolites, which change their concentration in response to the absence or presence of rapidly metabolisable carbon sources (glucose, fructose, etc.) in the growth medium. Therefore, by controlling the phosphorylation state of HPr, HPrK/P is a sensor enzyme that plays a major role in the regulation of carbon metabolism and sugar transport: it mediates carbon catabolite repression (CCR), and regulates PTS-catalyzed carbohydrate uptake and inducer exclusion.</text>
</comment>
<dbReference type="SUPFAM" id="SSF53795">
    <property type="entry name" value="PEP carboxykinase-like"/>
    <property type="match status" value="1"/>
</dbReference>
<dbReference type="EMBL" id="ABED02000029">
    <property type="protein sequence ID" value="EDP19859.1"/>
    <property type="molecule type" value="Genomic_DNA"/>
</dbReference>
<evidence type="ECO:0000259" key="16">
    <source>
        <dbReference type="Pfam" id="PF07475"/>
    </source>
</evidence>
<evidence type="ECO:0000256" key="11">
    <source>
        <dbReference type="ARBA" id="ARBA00023268"/>
    </source>
</evidence>
<keyword evidence="10 14" id="KW-0460">Magnesium</keyword>
<keyword evidence="7 14" id="KW-0547">Nucleotide-binding</keyword>
<accession>A8SF32</accession>
<reference evidence="17 18" key="2">
    <citation type="submission" date="2007-09" db="EMBL/GenBank/DDBJ databases">
        <authorList>
            <person name="Fulton L."/>
            <person name="Clifton S."/>
            <person name="Fulton B."/>
            <person name="Xu J."/>
            <person name="Minx P."/>
            <person name="Pepin K.H."/>
            <person name="Johnson M."/>
            <person name="Thiruvilangam P."/>
            <person name="Bhonagiri V."/>
            <person name="Nash W.E."/>
            <person name="Mardis E.R."/>
            <person name="Wilson R.K."/>
        </authorList>
    </citation>
    <scope>NUCLEOTIDE SEQUENCE [LARGE SCALE GENOMIC DNA]</scope>
    <source>
        <strain evidence="17 18">M21/2</strain>
    </source>
</reference>
<feature type="binding site" evidence="14">
    <location>
        <begin position="176"/>
        <end position="183"/>
    </location>
    <ligand>
        <name>ATP</name>
        <dbReference type="ChEBI" id="CHEBI:30616"/>
    </ligand>
</feature>
<dbReference type="SUPFAM" id="SSF75138">
    <property type="entry name" value="HprK N-terminal domain-like"/>
    <property type="match status" value="1"/>
</dbReference>
<evidence type="ECO:0000256" key="3">
    <source>
        <dbReference type="ARBA" id="ARBA00006883"/>
    </source>
</evidence>
<comment type="cofactor">
    <cofactor evidence="2 14">
        <name>Mg(2+)</name>
        <dbReference type="ChEBI" id="CHEBI:18420"/>
    </cofactor>
</comment>
<dbReference type="Proteomes" id="UP000005945">
    <property type="component" value="Unassembled WGS sequence"/>
</dbReference>
<comment type="caution">
    <text evidence="17">The sequence shown here is derived from an EMBL/GenBank/DDBJ whole genome shotgun (WGS) entry which is preliminary data.</text>
</comment>
<comment type="domain">
    <text evidence="14">The Walker A ATP-binding motif also binds Pi and PPi.</text>
</comment>
<evidence type="ECO:0000256" key="1">
    <source>
        <dbReference type="ARBA" id="ARBA00001120"/>
    </source>
</evidence>